<dbReference type="AlphaFoldDB" id="A0A963Z8B9"/>
<comment type="caution">
    <text evidence="1">The sequence shown here is derived from an EMBL/GenBank/DDBJ whole genome shotgun (WGS) entry which is preliminary data.</text>
</comment>
<organism evidence="1 2">
    <name type="scientific">Acidisoma cellulosilyticum</name>
    <dbReference type="NCBI Taxonomy" id="2802395"/>
    <lineage>
        <taxon>Bacteria</taxon>
        <taxon>Pseudomonadati</taxon>
        <taxon>Pseudomonadota</taxon>
        <taxon>Alphaproteobacteria</taxon>
        <taxon>Acetobacterales</taxon>
        <taxon>Acidocellaceae</taxon>
        <taxon>Acidisoma</taxon>
    </lineage>
</organism>
<dbReference type="EMBL" id="JAESVA010000016">
    <property type="protein sequence ID" value="MCB8883722.1"/>
    <property type="molecule type" value="Genomic_DNA"/>
</dbReference>
<dbReference type="Proteomes" id="UP000721844">
    <property type="component" value="Unassembled WGS sequence"/>
</dbReference>
<keyword evidence="2" id="KW-1185">Reference proteome</keyword>
<accession>A0A963Z8B9</accession>
<proteinExistence type="predicted"/>
<dbReference type="RefSeq" id="WP_227310411.1">
    <property type="nucleotide sequence ID" value="NZ_JAESVA010000016.1"/>
</dbReference>
<protein>
    <submittedName>
        <fullName evidence="1">Uncharacterized protein</fullName>
    </submittedName>
</protein>
<sequence>MPKRPLLLDGFDSRLIAPVQSHDIAPESGQDSYKPELIRTRLLGMIELLFGGKILVTEGWALDSISFIIIGGEIAQANAAVANRPENVRLPTYSPLLMESRRGPNFFKVMDAYLHRSEVRWHAFPADFKSEASRKALRQVLDPNAHSQSKEFYDLLQHITRGRDSLFANFSALAKYFGVNEERFVESRIEEKVFHRYFRQHLKTFANYQKSFRIDDPIAEELVRARSLIVKSGHIFETSTRAMNYVEETFAPEVAAHLRHTITAGYLDTSAYLTGSNRTSPQVDRDAGLTTWLTNFLPDVSRHNQITYAAQIQTGFERLSKTPIMGVFDKVCYWVPLWEKVIALARSDAWRALVEKFRRAAVEGGIEAALRSASFNLLEEKLATEIPELVLQQSTIDRIRFQLNLGPGNAARNIRIGSAATKIVTGSIGAAATAKGLEHLFQVDVGSEILKVAQNSWPVISAVGGAATAMITAHLGIDLGSKDAGVGLSKRITPLRDLAQLIDDS</sequence>
<gene>
    <name evidence="1" type="ORF">ACELLULO517_25960</name>
</gene>
<evidence type="ECO:0000313" key="1">
    <source>
        <dbReference type="EMBL" id="MCB8883722.1"/>
    </source>
</evidence>
<evidence type="ECO:0000313" key="2">
    <source>
        <dbReference type="Proteomes" id="UP000721844"/>
    </source>
</evidence>
<name>A0A963Z8B9_9PROT</name>
<reference evidence="1 2" key="1">
    <citation type="journal article" date="2021" name="Microorganisms">
        <title>Acidisoma silvae sp. nov. and Acidisomacellulosilytica sp. nov., Two Acidophilic Bacteria Isolated from Decaying Wood, Hydrolyzing Cellulose and Producing Poly-3-hydroxybutyrate.</title>
        <authorList>
            <person name="Mieszkin S."/>
            <person name="Pouder E."/>
            <person name="Uroz S."/>
            <person name="Simon-Colin C."/>
            <person name="Alain K."/>
        </authorList>
    </citation>
    <scope>NUCLEOTIDE SEQUENCE [LARGE SCALE GENOMIC DNA]</scope>
    <source>
        <strain evidence="1 2">HW T5.17</strain>
    </source>
</reference>